<dbReference type="Proteomes" id="UP000799438">
    <property type="component" value="Unassembled WGS sequence"/>
</dbReference>
<dbReference type="GO" id="GO:0009086">
    <property type="term" value="P:methionine biosynthetic process"/>
    <property type="evidence" value="ECO:0007669"/>
    <property type="project" value="TreeGrafter"/>
</dbReference>
<dbReference type="EMBL" id="ML995496">
    <property type="protein sequence ID" value="KAF2138470.1"/>
    <property type="molecule type" value="Genomic_DNA"/>
</dbReference>
<keyword evidence="4" id="KW-0285">Flavoprotein</keyword>
<dbReference type="InterPro" id="IPR004621">
    <property type="entry name" value="Fadh2_euk"/>
</dbReference>
<dbReference type="CDD" id="cd00537">
    <property type="entry name" value="MTHFR"/>
    <property type="match status" value="1"/>
</dbReference>
<keyword evidence="7" id="KW-0560">Oxidoreductase</keyword>
<evidence type="ECO:0000256" key="6">
    <source>
        <dbReference type="ARBA" id="ARBA00022857"/>
    </source>
</evidence>
<evidence type="ECO:0000256" key="1">
    <source>
        <dbReference type="ARBA" id="ARBA00001974"/>
    </source>
</evidence>
<dbReference type="GO" id="GO:0005829">
    <property type="term" value="C:cytosol"/>
    <property type="evidence" value="ECO:0007669"/>
    <property type="project" value="TreeGrafter"/>
</dbReference>
<evidence type="ECO:0000256" key="5">
    <source>
        <dbReference type="ARBA" id="ARBA00022827"/>
    </source>
</evidence>
<comment type="similarity">
    <text evidence="3">Belongs to the methylenetetrahydrofolate reductase family.</text>
</comment>
<protein>
    <recommendedName>
        <fullName evidence="10">MTHFR SAM-binding regulatory domain-containing protein</fullName>
    </recommendedName>
</protein>
<dbReference type="RefSeq" id="XP_033394183.1">
    <property type="nucleotide sequence ID" value="XM_033547255.1"/>
</dbReference>
<feature type="compositionally biased region" description="Low complexity" evidence="9">
    <location>
        <begin position="615"/>
        <end position="631"/>
    </location>
</feature>
<dbReference type="FunFam" id="3.20.20.220:FF:000002">
    <property type="entry name" value="Methylenetetrahydrofolate reductase"/>
    <property type="match status" value="1"/>
</dbReference>
<evidence type="ECO:0000256" key="8">
    <source>
        <dbReference type="RuleBase" id="RU004254"/>
    </source>
</evidence>
<feature type="domain" description="MTHFR SAM-binding regulatory" evidence="10">
    <location>
        <begin position="303"/>
        <end position="581"/>
    </location>
</feature>
<dbReference type="GeneID" id="54304762"/>
<organism evidence="11 12">
    <name type="scientific">Aplosporella prunicola CBS 121167</name>
    <dbReference type="NCBI Taxonomy" id="1176127"/>
    <lineage>
        <taxon>Eukaryota</taxon>
        <taxon>Fungi</taxon>
        <taxon>Dikarya</taxon>
        <taxon>Ascomycota</taxon>
        <taxon>Pezizomycotina</taxon>
        <taxon>Dothideomycetes</taxon>
        <taxon>Dothideomycetes incertae sedis</taxon>
        <taxon>Botryosphaeriales</taxon>
        <taxon>Aplosporellaceae</taxon>
        <taxon>Aplosporella</taxon>
    </lineage>
</organism>
<dbReference type="GO" id="GO:0004489">
    <property type="term" value="F:methylenetetrahydrofolate reductase [NAD(P)H] activity"/>
    <property type="evidence" value="ECO:0007669"/>
    <property type="project" value="InterPro"/>
</dbReference>
<evidence type="ECO:0000256" key="3">
    <source>
        <dbReference type="ARBA" id="ARBA00006743"/>
    </source>
</evidence>
<keyword evidence="5" id="KW-0274">FAD</keyword>
<dbReference type="Gene3D" id="3.20.20.220">
    <property type="match status" value="1"/>
</dbReference>
<proteinExistence type="inferred from homology"/>
<keyword evidence="6" id="KW-0521">NADP</keyword>
<dbReference type="SUPFAM" id="SSF51730">
    <property type="entry name" value="FAD-linked oxidoreductase"/>
    <property type="match status" value="1"/>
</dbReference>
<dbReference type="PANTHER" id="PTHR45754">
    <property type="entry name" value="METHYLENETETRAHYDROFOLATE REDUCTASE"/>
    <property type="match status" value="1"/>
</dbReference>
<dbReference type="GO" id="GO:0071949">
    <property type="term" value="F:FAD binding"/>
    <property type="evidence" value="ECO:0007669"/>
    <property type="project" value="TreeGrafter"/>
</dbReference>
<name>A0A6A6B343_9PEZI</name>
<feature type="compositionally biased region" description="Basic and acidic residues" evidence="9">
    <location>
        <begin position="656"/>
        <end position="670"/>
    </location>
</feature>
<evidence type="ECO:0000256" key="2">
    <source>
        <dbReference type="ARBA" id="ARBA00004777"/>
    </source>
</evidence>
<dbReference type="InterPro" id="IPR053806">
    <property type="entry name" value="MTHFR_C"/>
</dbReference>
<evidence type="ECO:0000259" key="10">
    <source>
        <dbReference type="Pfam" id="PF21895"/>
    </source>
</evidence>
<evidence type="ECO:0000256" key="9">
    <source>
        <dbReference type="SAM" id="MobiDB-lite"/>
    </source>
</evidence>
<dbReference type="Pfam" id="PF02219">
    <property type="entry name" value="MTHFR"/>
    <property type="match status" value="1"/>
</dbReference>
<keyword evidence="12" id="KW-1185">Reference proteome</keyword>
<dbReference type="InterPro" id="IPR003171">
    <property type="entry name" value="Mehydrof_redctse-like"/>
</dbReference>
<comment type="pathway">
    <text evidence="2 8">One-carbon metabolism; tetrahydrofolate interconversion.</text>
</comment>
<evidence type="ECO:0000256" key="7">
    <source>
        <dbReference type="ARBA" id="ARBA00023002"/>
    </source>
</evidence>
<sequence>MHISQKLAEGQKNGKPSFSFEFFPPKTAQGVQNLYDRMDRMHGLGPTFIDITWGAGGRNSHLTCEMVKVAQSVYGLETCMHLTCTDMEKSKLDDALKQAYHAGCKNILALRGDPPREKEKWEATAGGFRYAKDLVKYIRDTYGDHFDIGVAGYSEGCDDQDDPELLLEHLKEKVDAGGTFIVTQMFYDVDIFLDWVKKVRAKGITVPIIPGIMPIQTYAAFMRRANWTKCNIPQDWLDALEPVKNDDAVVREVGKGLVATMCRRLMDAGIIHLHFYTMNLAQSTRMVLEELDLTPDVESPIEKPLPWRQSLTPGRREENVRPIFWRNRNRSYVVRTQDWDEFPNGRWGDSRSPAFGELDAYGIGLKGTNDQNIKTWGKPKSVKDVANLFVAYVEGKLESLPWSEQPITSEADDLKPDLVNLNQRGLLTINSQPAVDGAKSSHPIYGWGPRNGYVYQKAYLEVLVNPELIAELITRIERDPELTYYAVNKSGDLKTNAPGEGPNAVTWGVFPGKEIVQPTIVETISFLAWKDEFYRLGQDWAQCYTSSSPSRYLIEDLMDTWYLVNIVHNDFHDSKGIFELFDGLEVPDVEKQPHGAEEVQVNGGGPVNGVSKPLANGATNGANGANGATNGEARVPDTIVNLESTSAIQKGAESTAEPKHETEAGWAKKE</sequence>
<dbReference type="Pfam" id="PF21895">
    <property type="entry name" value="MTHFR_C"/>
    <property type="match status" value="1"/>
</dbReference>
<dbReference type="UniPathway" id="UPA00193"/>
<dbReference type="GO" id="GO:0035999">
    <property type="term" value="P:tetrahydrofolate interconversion"/>
    <property type="evidence" value="ECO:0007669"/>
    <property type="project" value="UniProtKB-UniPathway"/>
</dbReference>
<dbReference type="AlphaFoldDB" id="A0A6A6B343"/>
<dbReference type="OrthoDB" id="16284at2759"/>
<reference evidence="11" key="1">
    <citation type="journal article" date="2020" name="Stud. Mycol.">
        <title>101 Dothideomycetes genomes: a test case for predicting lifestyles and emergence of pathogens.</title>
        <authorList>
            <person name="Haridas S."/>
            <person name="Albert R."/>
            <person name="Binder M."/>
            <person name="Bloem J."/>
            <person name="Labutti K."/>
            <person name="Salamov A."/>
            <person name="Andreopoulos B."/>
            <person name="Baker S."/>
            <person name="Barry K."/>
            <person name="Bills G."/>
            <person name="Bluhm B."/>
            <person name="Cannon C."/>
            <person name="Castanera R."/>
            <person name="Culley D."/>
            <person name="Daum C."/>
            <person name="Ezra D."/>
            <person name="Gonzalez J."/>
            <person name="Henrissat B."/>
            <person name="Kuo A."/>
            <person name="Liang C."/>
            <person name="Lipzen A."/>
            <person name="Lutzoni F."/>
            <person name="Magnuson J."/>
            <person name="Mondo S."/>
            <person name="Nolan M."/>
            <person name="Ohm R."/>
            <person name="Pangilinan J."/>
            <person name="Park H.-J."/>
            <person name="Ramirez L."/>
            <person name="Alfaro M."/>
            <person name="Sun H."/>
            <person name="Tritt A."/>
            <person name="Yoshinaga Y."/>
            <person name="Zwiers L.-H."/>
            <person name="Turgeon B."/>
            <person name="Goodwin S."/>
            <person name="Spatafora J."/>
            <person name="Crous P."/>
            <person name="Grigoriev I."/>
        </authorList>
    </citation>
    <scope>NUCLEOTIDE SEQUENCE</scope>
    <source>
        <strain evidence="11">CBS 121167</strain>
    </source>
</reference>
<evidence type="ECO:0000313" key="11">
    <source>
        <dbReference type="EMBL" id="KAF2138470.1"/>
    </source>
</evidence>
<dbReference type="PANTHER" id="PTHR45754:SF3">
    <property type="entry name" value="METHYLENETETRAHYDROFOLATE REDUCTASE (NADPH)"/>
    <property type="match status" value="1"/>
</dbReference>
<evidence type="ECO:0000256" key="4">
    <source>
        <dbReference type="ARBA" id="ARBA00022630"/>
    </source>
</evidence>
<feature type="region of interest" description="Disordered" evidence="9">
    <location>
        <begin position="599"/>
        <end position="670"/>
    </location>
</feature>
<gene>
    <name evidence="11" type="ORF">K452DRAFT_87077</name>
</gene>
<comment type="cofactor">
    <cofactor evidence="1">
        <name>FAD</name>
        <dbReference type="ChEBI" id="CHEBI:57692"/>
    </cofactor>
</comment>
<accession>A0A6A6B343</accession>
<dbReference type="InterPro" id="IPR029041">
    <property type="entry name" value="FAD-linked_oxidoreductase-like"/>
</dbReference>
<dbReference type="NCBIfam" id="TIGR00677">
    <property type="entry name" value="fadh2_euk"/>
    <property type="match status" value="1"/>
</dbReference>
<evidence type="ECO:0000313" key="12">
    <source>
        <dbReference type="Proteomes" id="UP000799438"/>
    </source>
</evidence>